<dbReference type="InParanoid" id="A0A0C3F6B4"/>
<reference evidence="3" key="2">
    <citation type="submission" date="2015-01" db="EMBL/GenBank/DDBJ databases">
        <title>Evolutionary Origins and Diversification of the Mycorrhizal Mutualists.</title>
        <authorList>
            <consortium name="DOE Joint Genome Institute"/>
            <consortium name="Mycorrhizal Genomics Consortium"/>
            <person name="Kohler A."/>
            <person name="Kuo A."/>
            <person name="Nagy L.G."/>
            <person name="Floudas D."/>
            <person name="Copeland A."/>
            <person name="Barry K.W."/>
            <person name="Cichocki N."/>
            <person name="Veneault-Fourrey C."/>
            <person name="LaButti K."/>
            <person name="Lindquist E.A."/>
            <person name="Lipzen A."/>
            <person name="Lundell T."/>
            <person name="Morin E."/>
            <person name="Murat C."/>
            <person name="Riley R."/>
            <person name="Ohm R."/>
            <person name="Sun H."/>
            <person name="Tunlid A."/>
            <person name="Henrissat B."/>
            <person name="Grigoriev I.V."/>
            <person name="Hibbett D.S."/>
            <person name="Martin F."/>
        </authorList>
    </citation>
    <scope>NUCLEOTIDE SEQUENCE [LARGE SCALE GENOMIC DNA]</scope>
    <source>
        <strain evidence="3">F 1598</strain>
    </source>
</reference>
<accession>A0A0C3F6B4</accession>
<feature type="compositionally biased region" description="Polar residues" evidence="1">
    <location>
        <begin position="133"/>
        <end position="148"/>
    </location>
</feature>
<feature type="region of interest" description="Disordered" evidence="1">
    <location>
        <begin position="453"/>
        <end position="541"/>
    </location>
</feature>
<feature type="compositionally biased region" description="Polar residues" evidence="1">
    <location>
        <begin position="210"/>
        <end position="226"/>
    </location>
</feature>
<dbReference type="AlphaFoldDB" id="A0A0C3F6B4"/>
<name>A0A0C3F6B4_PILCF</name>
<feature type="compositionally biased region" description="Polar residues" evidence="1">
    <location>
        <begin position="515"/>
        <end position="529"/>
    </location>
</feature>
<keyword evidence="3" id="KW-1185">Reference proteome</keyword>
<dbReference type="HOGENOM" id="CLU_009595_0_0_1"/>
<feature type="compositionally biased region" description="Low complexity" evidence="1">
    <location>
        <begin position="77"/>
        <end position="88"/>
    </location>
</feature>
<feature type="compositionally biased region" description="Polar residues" evidence="1">
    <location>
        <begin position="67"/>
        <end position="76"/>
    </location>
</feature>
<evidence type="ECO:0000313" key="3">
    <source>
        <dbReference type="Proteomes" id="UP000054166"/>
    </source>
</evidence>
<evidence type="ECO:0000313" key="2">
    <source>
        <dbReference type="EMBL" id="KIM75476.1"/>
    </source>
</evidence>
<organism evidence="2 3">
    <name type="scientific">Piloderma croceum (strain F 1598)</name>
    <dbReference type="NCBI Taxonomy" id="765440"/>
    <lineage>
        <taxon>Eukaryota</taxon>
        <taxon>Fungi</taxon>
        <taxon>Dikarya</taxon>
        <taxon>Basidiomycota</taxon>
        <taxon>Agaricomycotina</taxon>
        <taxon>Agaricomycetes</taxon>
        <taxon>Agaricomycetidae</taxon>
        <taxon>Atheliales</taxon>
        <taxon>Atheliaceae</taxon>
        <taxon>Piloderma</taxon>
    </lineage>
</organism>
<dbReference type="EMBL" id="KN833046">
    <property type="protein sequence ID" value="KIM75476.1"/>
    <property type="molecule type" value="Genomic_DNA"/>
</dbReference>
<feature type="compositionally biased region" description="Acidic residues" evidence="1">
    <location>
        <begin position="294"/>
        <end position="306"/>
    </location>
</feature>
<feature type="compositionally biased region" description="Low complexity" evidence="1">
    <location>
        <begin position="493"/>
        <end position="508"/>
    </location>
</feature>
<reference evidence="2 3" key="1">
    <citation type="submission" date="2014-04" db="EMBL/GenBank/DDBJ databases">
        <authorList>
            <consortium name="DOE Joint Genome Institute"/>
            <person name="Kuo A."/>
            <person name="Tarkka M."/>
            <person name="Buscot F."/>
            <person name="Kohler A."/>
            <person name="Nagy L.G."/>
            <person name="Floudas D."/>
            <person name="Copeland A."/>
            <person name="Barry K.W."/>
            <person name="Cichocki N."/>
            <person name="Veneault-Fourrey C."/>
            <person name="LaButti K."/>
            <person name="Lindquist E.A."/>
            <person name="Lipzen A."/>
            <person name="Lundell T."/>
            <person name="Morin E."/>
            <person name="Murat C."/>
            <person name="Sun H."/>
            <person name="Tunlid A."/>
            <person name="Henrissat B."/>
            <person name="Grigoriev I.V."/>
            <person name="Hibbett D.S."/>
            <person name="Martin F."/>
            <person name="Nordberg H.P."/>
            <person name="Cantor M.N."/>
            <person name="Hua S.X."/>
        </authorList>
    </citation>
    <scope>NUCLEOTIDE SEQUENCE [LARGE SCALE GENOMIC DNA]</scope>
    <source>
        <strain evidence="2 3">F 1598</strain>
    </source>
</reference>
<feature type="compositionally biased region" description="Low complexity" evidence="1">
    <location>
        <begin position="149"/>
        <end position="162"/>
    </location>
</feature>
<feature type="compositionally biased region" description="Basic and acidic residues" evidence="1">
    <location>
        <begin position="253"/>
        <end position="269"/>
    </location>
</feature>
<gene>
    <name evidence="2" type="ORF">PILCRDRAFT_827180</name>
</gene>
<sequence length="1093" mass="117580">MKFKKVEKQNQKLTNFFPRRDSGAGPSSSQPQHPSSSQPRGSMHASKPVGQKKATNNAPPLPDQEVISVSSGSTTKSHISISSGLDSSVMLLSSAPRQKTRSVMVVSPPRRSTRVLYPPATPSPVIPFKRSRSPSIQFMGMSQYQQQHSPATKPSSSSTAPKPRTPTKRKKKFDNDSDVSPNGSIIMLRRASVVQTPARAPPIPTRTPSALKSSTVINLTSPPCKSSSKRPQKRARLTERDEEGDELVPSSQSDEHELAVPRMTHKDPQDIQESVNRWRQGAVSPDPSSISDDWAMDIDAGIDADADIPIPIPDPDTPYSSDGHPPSLNSNQTSPHSSSLHSSEAEVCKGLLSSGGNNTSSTFHTTPGSPLLAASASRPKTPFPDSSNAPLPATPVALDAKSKTEQIIAQIRANALAASASSQDETSKVLVYQELDDSSSSDEDDDAFMLIKFDKGKGKSVTASSSKNDDPFSSDAGPSTHPGRSSLHDRILSSSPPSRSSPGPSTNTRRTRTSYQPRASITKPAPTNTNKKRKKTADPLDLLLKEKRLADKRGNGMDALKLAEETMDINMENGEEGADNAATVIGEITMDGDLMDEAAARKAIEEGASSPPKSSSPGFSTATDANGADESVVLGEDEAKLLGLKDGGRMKKILDSDRAKKGKKKEKVLGVKLWDDTPRPTDRPIECRKPEIPSSLVDEHPVLRLLGNAWRNWDIDDIAMLVNSSILASLEPSKYMPLVPFLCEAAFSGHNLSAGDSAFRLLSLIWAGHFPEIDNFVSLLLSALTRLGASPAIVEDLGKASVATSNEYVNANDRAIVIYRLVSLSQMACCAGALSNSDVPVTVVTLLFIAMDPSSSAELRRDIMVAVDTICQSIKGDSEAASAIELALCQKALKFAAGLTPINKAYFITFLSGGCGRTVRIARWLAHAFLVGTDVLSTEIYLELPPISNLLPLLSPVPGSGGLFDILTNADTVDYEDLGYQVEILSIAFSGIDSYVAEERRVESTASRAANIHDSPRKLGKEKLPSHLDMARNAIDVIHGKIVDTRAAHLDRSRTKAALQRLSMRIYYQRLAALKSGQRGGTRKIREYFAPTS</sequence>
<feature type="region of interest" description="Disordered" evidence="1">
    <location>
        <begin position="1"/>
        <end position="395"/>
    </location>
</feature>
<feature type="compositionally biased region" description="Basic and acidic residues" evidence="1">
    <location>
        <begin position="1"/>
        <end position="10"/>
    </location>
</feature>
<protein>
    <submittedName>
        <fullName evidence="2">Uncharacterized protein</fullName>
    </submittedName>
</protein>
<feature type="compositionally biased region" description="Low complexity" evidence="1">
    <location>
        <begin position="327"/>
        <end position="342"/>
    </location>
</feature>
<feature type="compositionally biased region" description="Low complexity" evidence="1">
    <location>
        <begin position="350"/>
        <end position="362"/>
    </location>
</feature>
<dbReference type="STRING" id="765440.A0A0C3F6B4"/>
<feature type="region of interest" description="Disordered" evidence="1">
    <location>
        <begin position="604"/>
        <end position="630"/>
    </location>
</feature>
<dbReference type="OrthoDB" id="5599613at2759"/>
<evidence type="ECO:0000256" key="1">
    <source>
        <dbReference type="SAM" id="MobiDB-lite"/>
    </source>
</evidence>
<proteinExistence type="predicted"/>
<dbReference type="Proteomes" id="UP000054166">
    <property type="component" value="Unassembled WGS sequence"/>
</dbReference>
<feature type="compositionally biased region" description="Low complexity" evidence="1">
    <location>
        <begin position="23"/>
        <end position="42"/>
    </location>
</feature>